<dbReference type="SMART" id="SM00367">
    <property type="entry name" value="LRR_CC"/>
    <property type="match status" value="6"/>
</dbReference>
<reference evidence="4 5" key="1">
    <citation type="submission" date="2025-05" db="UniProtKB">
        <authorList>
            <consortium name="RefSeq"/>
        </authorList>
    </citation>
    <scope>IDENTIFICATION</scope>
    <source>
        <tissue evidence="4 5">Muscle</tissue>
    </source>
</reference>
<dbReference type="RefSeq" id="XP_022248391.1">
    <property type="nucleotide sequence ID" value="XM_022392683.1"/>
</dbReference>
<keyword evidence="1" id="KW-0833">Ubl conjugation pathway</keyword>
<dbReference type="PANTHER" id="PTHR13382">
    <property type="entry name" value="MITOCHONDRIAL ATP SYNTHASE COUPLING FACTOR B"/>
    <property type="match status" value="1"/>
</dbReference>
<dbReference type="RefSeq" id="XP_022248390.1">
    <property type="nucleotide sequence ID" value="XM_022392682.1"/>
</dbReference>
<dbReference type="Gene3D" id="3.80.10.10">
    <property type="entry name" value="Ribonuclease Inhibitor"/>
    <property type="match status" value="1"/>
</dbReference>
<gene>
    <name evidence="4 5 6 7 8" type="primary">LOC106464883</name>
</gene>
<dbReference type="PANTHER" id="PTHR13382:SF68">
    <property type="entry name" value="AT02704P"/>
    <property type="match status" value="1"/>
</dbReference>
<evidence type="ECO:0000259" key="2">
    <source>
        <dbReference type="Pfam" id="PF25372"/>
    </source>
</evidence>
<dbReference type="InterPro" id="IPR050648">
    <property type="entry name" value="F-box_LRR-repeat"/>
</dbReference>
<keyword evidence="3" id="KW-1185">Reference proteome</keyword>
<dbReference type="GeneID" id="106464883"/>
<dbReference type="CDD" id="cd22126">
    <property type="entry name" value="F-box_FBXL15"/>
    <property type="match status" value="1"/>
</dbReference>
<dbReference type="RefSeq" id="XP_013780499.1">
    <property type="nucleotide sequence ID" value="XM_013925045.2"/>
</dbReference>
<organism evidence="3 5">
    <name type="scientific">Limulus polyphemus</name>
    <name type="common">Atlantic horseshoe crab</name>
    <dbReference type="NCBI Taxonomy" id="6850"/>
    <lineage>
        <taxon>Eukaryota</taxon>
        <taxon>Metazoa</taxon>
        <taxon>Ecdysozoa</taxon>
        <taxon>Arthropoda</taxon>
        <taxon>Chelicerata</taxon>
        <taxon>Merostomata</taxon>
        <taxon>Xiphosura</taxon>
        <taxon>Limulidae</taxon>
        <taxon>Limulus</taxon>
    </lineage>
</organism>
<evidence type="ECO:0000313" key="7">
    <source>
        <dbReference type="RefSeq" id="XP_022248392.1"/>
    </source>
</evidence>
<proteinExistence type="predicted"/>
<dbReference type="InterPro" id="IPR057207">
    <property type="entry name" value="FBXL15_LRR"/>
</dbReference>
<sequence>MDETGDFRDSITLLNIPWNDVLFVYLIPNLSWADLFRLRRVSSEFKTLVCEYLKVCRKVDISFYNSYFSSDAFKIIINDAFFIHDLILKNCKWLTNDLLCPVFDRNPNILKVDISGCSAVSNPSLQILAVCCPALKYLSLEGCHWVSAAAVESLALHCPGLEVVNLTSCWEVTDQAASTLAACCTRLRSLSLSRIYGITDKTLSMIAGHSSLLEHLDVAGCWRVTDHGIRLVGEYCRILKSLKVQDCRDVTEGSLATLRLRIEVDRPKNPYSYNVVPVYMLRLQI</sequence>
<dbReference type="InterPro" id="IPR006553">
    <property type="entry name" value="Leu-rich_rpt_Cys-con_subtyp"/>
</dbReference>
<evidence type="ECO:0000313" key="3">
    <source>
        <dbReference type="Proteomes" id="UP000694941"/>
    </source>
</evidence>
<dbReference type="SUPFAM" id="SSF52047">
    <property type="entry name" value="RNI-like"/>
    <property type="match status" value="1"/>
</dbReference>
<evidence type="ECO:0000313" key="4">
    <source>
        <dbReference type="RefSeq" id="XP_013780499.1"/>
    </source>
</evidence>
<dbReference type="Proteomes" id="UP000694941">
    <property type="component" value="Unplaced"/>
</dbReference>
<dbReference type="RefSeq" id="XP_022248393.1">
    <property type="nucleotide sequence ID" value="XM_022392685.1"/>
</dbReference>
<dbReference type="RefSeq" id="XP_022248392.1">
    <property type="nucleotide sequence ID" value="XM_022392684.1"/>
</dbReference>
<evidence type="ECO:0000256" key="1">
    <source>
        <dbReference type="ARBA" id="ARBA00022786"/>
    </source>
</evidence>
<name>A0ABM1SXN4_LIMPO</name>
<evidence type="ECO:0000313" key="8">
    <source>
        <dbReference type="RefSeq" id="XP_022248393.1"/>
    </source>
</evidence>
<dbReference type="InterPro" id="IPR032675">
    <property type="entry name" value="LRR_dom_sf"/>
</dbReference>
<feature type="domain" description="F-box/LRR-repeat protein 15-like leucin rich repeat" evidence="2">
    <location>
        <begin position="112"/>
        <end position="258"/>
    </location>
</feature>
<accession>A0ABM1SXN4</accession>
<protein>
    <submittedName>
        <fullName evidence="4 5">F-box/LRR-repeat protein 15-like</fullName>
    </submittedName>
</protein>
<dbReference type="Pfam" id="PF25372">
    <property type="entry name" value="DUF7885"/>
    <property type="match status" value="1"/>
</dbReference>
<evidence type="ECO:0000313" key="5">
    <source>
        <dbReference type="RefSeq" id="XP_022248390.1"/>
    </source>
</evidence>
<evidence type="ECO:0000313" key="6">
    <source>
        <dbReference type="RefSeq" id="XP_022248391.1"/>
    </source>
</evidence>